<keyword evidence="1" id="KW-0521">NADP</keyword>
<dbReference type="Gene3D" id="3.90.180.10">
    <property type="entry name" value="Medium-chain alcohol dehydrogenases, catalytic domain"/>
    <property type="match status" value="1"/>
</dbReference>
<evidence type="ECO:0000256" key="1">
    <source>
        <dbReference type="ARBA" id="ARBA00022857"/>
    </source>
</evidence>
<dbReference type="InterPro" id="IPR020843">
    <property type="entry name" value="ER"/>
</dbReference>
<dbReference type="Proteomes" id="UP001604002">
    <property type="component" value="Unassembled WGS sequence"/>
</dbReference>
<dbReference type="Gene3D" id="3.40.50.720">
    <property type="entry name" value="NAD(P)-binding Rossmann-like Domain"/>
    <property type="match status" value="1"/>
</dbReference>
<accession>A0ABW7A1D2</accession>
<sequence length="344" mass="36002">MTAVALSPNPGAGLAVDATALRFDQRATSADAVKPRIERRTLFRAKPTEALVEIRAAAVNPSDVKAAIGLMPYAVFPRTPGRDFAGVVIDGPSDWLGKAVYGSSGDLGIRRDGTHATHLVVEAEALVENPTGISLQEAAGIGVPFVTAIEGFRRAGLPRPGETVLVLGVNGKVGQAAAQIATWRGARVIGVVRKAEPYAGHASGPVTIINSSAQDVASTVKELTDGRGADIVFNTVGDPYYAEGTASLAKMGRQIFIAAVDRIVEFDIFAFYRGRHTYVGIDTLALSSIETADVLRELAPGFAGGQLRPFPITPDGVFALKDAAEAYARVSGSARDRVILVPGT</sequence>
<dbReference type="Pfam" id="PF08240">
    <property type="entry name" value="ADH_N"/>
    <property type="match status" value="1"/>
</dbReference>
<name>A0ABW7A1D2_9HYPH</name>
<feature type="domain" description="Enoyl reductase (ER)" evidence="3">
    <location>
        <begin position="28"/>
        <end position="340"/>
    </location>
</feature>
<dbReference type="InterPro" id="IPR036291">
    <property type="entry name" value="NAD(P)-bd_dom_sf"/>
</dbReference>
<dbReference type="PANTHER" id="PTHR48106:SF18">
    <property type="entry name" value="QUINONE OXIDOREDUCTASE PIG3"/>
    <property type="match status" value="1"/>
</dbReference>
<evidence type="ECO:0000313" key="4">
    <source>
        <dbReference type="EMBL" id="MFG1374835.1"/>
    </source>
</evidence>
<dbReference type="SUPFAM" id="SSF51735">
    <property type="entry name" value="NAD(P)-binding Rossmann-fold domains"/>
    <property type="match status" value="1"/>
</dbReference>
<dbReference type="SMART" id="SM00829">
    <property type="entry name" value="PKS_ER"/>
    <property type="match status" value="1"/>
</dbReference>
<dbReference type="InterPro" id="IPR013154">
    <property type="entry name" value="ADH-like_N"/>
</dbReference>
<protein>
    <submittedName>
        <fullName evidence="4">Zinc-binding alcohol dehydrogenase family protein</fullName>
    </submittedName>
</protein>
<organism evidence="4 5">
    <name type="scientific">Xanthobacter oligotrophicus</name>
    <dbReference type="NCBI Taxonomy" id="2607286"/>
    <lineage>
        <taxon>Bacteria</taxon>
        <taxon>Pseudomonadati</taxon>
        <taxon>Pseudomonadota</taxon>
        <taxon>Alphaproteobacteria</taxon>
        <taxon>Hyphomicrobiales</taxon>
        <taxon>Xanthobacteraceae</taxon>
        <taxon>Xanthobacter</taxon>
    </lineage>
</organism>
<evidence type="ECO:0000313" key="5">
    <source>
        <dbReference type="Proteomes" id="UP001604002"/>
    </source>
</evidence>
<proteinExistence type="predicted"/>
<reference evidence="4 5" key="1">
    <citation type="submission" date="2024-02" db="EMBL/GenBank/DDBJ databases">
        <title>Expansion and revision of Xanthobacter and proposal of Roseixanthobacter gen. nov.</title>
        <authorList>
            <person name="Soltysiak M.P.M."/>
            <person name="Jalihal A."/>
            <person name="Ory A."/>
            <person name="Chrisophersen C."/>
            <person name="Lee A.D."/>
            <person name="Boulton J."/>
            <person name="Springer M."/>
        </authorList>
    </citation>
    <scope>NUCLEOTIDE SEQUENCE [LARGE SCALE GENOMIC DNA]</scope>
    <source>
        <strain evidence="4 5">23A</strain>
    </source>
</reference>
<comment type="caution">
    <text evidence="4">The sequence shown here is derived from an EMBL/GenBank/DDBJ whole genome shotgun (WGS) entry which is preliminary data.</text>
</comment>
<keyword evidence="2" id="KW-0560">Oxidoreductase</keyword>
<dbReference type="Pfam" id="PF00107">
    <property type="entry name" value="ADH_zinc_N"/>
    <property type="match status" value="1"/>
</dbReference>
<dbReference type="SUPFAM" id="SSF50129">
    <property type="entry name" value="GroES-like"/>
    <property type="match status" value="1"/>
</dbReference>
<dbReference type="EMBL" id="JBAFVH010000016">
    <property type="protein sequence ID" value="MFG1374835.1"/>
    <property type="molecule type" value="Genomic_DNA"/>
</dbReference>
<dbReference type="InterPro" id="IPR013149">
    <property type="entry name" value="ADH-like_C"/>
</dbReference>
<keyword evidence="5" id="KW-1185">Reference proteome</keyword>
<dbReference type="InterPro" id="IPR011032">
    <property type="entry name" value="GroES-like_sf"/>
</dbReference>
<evidence type="ECO:0000256" key="2">
    <source>
        <dbReference type="ARBA" id="ARBA00023002"/>
    </source>
</evidence>
<dbReference type="PANTHER" id="PTHR48106">
    <property type="entry name" value="QUINONE OXIDOREDUCTASE PIG3-RELATED"/>
    <property type="match status" value="1"/>
</dbReference>
<gene>
    <name evidence="4" type="ORF">V5F32_21865</name>
</gene>
<evidence type="ECO:0000259" key="3">
    <source>
        <dbReference type="SMART" id="SM00829"/>
    </source>
</evidence>
<dbReference type="RefSeq" id="WP_393994410.1">
    <property type="nucleotide sequence ID" value="NZ_JBAFVH010000016.1"/>
</dbReference>